<dbReference type="RefSeq" id="XP_038747283.1">
    <property type="nucleotide sequence ID" value="XM_038887676.1"/>
</dbReference>
<keyword evidence="3" id="KW-1185">Reference proteome</keyword>
<evidence type="ECO:0000256" key="1">
    <source>
        <dbReference type="SAM" id="MobiDB-lite"/>
    </source>
</evidence>
<feature type="region of interest" description="Disordered" evidence="1">
    <location>
        <begin position="89"/>
        <end position="131"/>
    </location>
</feature>
<reference evidence="2" key="1">
    <citation type="submission" date="2020-03" db="EMBL/GenBank/DDBJ databases">
        <authorList>
            <person name="He L."/>
        </authorList>
    </citation>
    <scope>NUCLEOTIDE SEQUENCE</scope>
    <source>
        <strain evidence="2">CkLH20</strain>
    </source>
</reference>
<reference evidence="2" key="2">
    <citation type="submission" date="2020-11" db="EMBL/GenBank/DDBJ databases">
        <title>Whole genome sequencing of Colletotrichum sp.</title>
        <authorList>
            <person name="Li H."/>
        </authorList>
    </citation>
    <scope>NUCLEOTIDE SEQUENCE</scope>
    <source>
        <strain evidence="2">CkLH20</strain>
    </source>
</reference>
<sequence>MVRLRLVLDAEVAIQVNGQDAIETEVPFPGAPAHDAPTSSYRLLEVEEHAPFSVNITLAAAPAIFAAEEDDLMEFSDTQMHPDRQAMLMSREDDSSNEDKQEDLMNFSSSPASVPRALLPPASRTFEPKTTLIDDEDRDLIMLDRSYAPLEPTVALDKYVEDISAQELEDEKAPIQSKDFTATVNPRKRSARSAFGDSPPRPNKIIALEFKEEPEEAFVKQEKNEGYCSRKMVSILEGVSEEQFIDGRRADITLSRSTSIHPP</sequence>
<organism evidence="2 3">
    <name type="scientific">Colletotrichum karsti</name>
    <dbReference type="NCBI Taxonomy" id="1095194"/>
    <lineage>
        <taxon>Eukaryota</taxon>
        <taxon>Fungi</taxon>
        <taxon>Dikarya</taxon>
        <taxon>Ascomycota</taxon>
        <taxon>Pezizomycotina</taxon>
        <taxon>Sordariomycetes</taxon>
        <taxon>Hypocreomycetidae</taxon>
        <taxon>Glomerellales</taxon>
        <taxon>Glomerellaceae</taxon>
        <taxon>Colletotrichum</taxon>
        <taxon>Colletotrichum boninense species complex</taxon>
    </lineage>
</organism>
<dbReference type="OrthoDB" id="4808929at2759"/>
<gene>
    <name evidence="2" type="ORF">CkaCkLH20_04957</name>
</gene>
<dbReference type="Proteomes" id="UP000781932">
    <property type="component" value="Unassembled WGS sequence"/>
</dbReference>
<evidence type="ECO:0000313" key="3">
    <source>
        <dbReference type="Proteomes" id="UP000781932"/>
    </source>
</evidence>
<evidence type="ECO:0000313" key="2">
    <source>
        <dbReference type="EMBL" id="KAF9877822.1"/>
    </source>
</evidence>
<dbReference type="GeneID" id="62160750"/>
<dbReference type="EMBL" id="JAATWM020000013">
    <property type="protein sequence ID" value="KAF9877822.1"/>
    <property type="molecule type" value="Genomic_DNA"/>
</dbReference>
<accession>A0A9P6I8R8</accession>
<proteinExistence type="predicted"/>
<protein>
    <submittedName>
        <fullName evidence="2">Uncharacterized protein</fullName>
    </submittedName>
</protein>
<name>A0A9P6I8R8_9PEZI</name>
<comment type="caution">
    <text evidence="2">The sequence shown here is derived from an EMBL/GenBank/DDBJ whole genome shotgun (WGS) entry which is preliminary data.</text>
</comment>
<dbReference type="AlphaFoldDB" id="A0A9P6I8R8"/>
<feature type="compositionally biased region" description="Basic and acidic residues" evidence="1">
    <location>
        <begin position="89"/>
        <end position="103"/>
    </location>
</feature>
<feature type="region of interest" description="Disordered" evidence="1">
    <location>
        <begin position="183"/>
        <end position="203"/>
    </location>
</feature>